<reference evidence="2" key="1">
    <citation type="journal article" date="2023" name="Mol. Plant Microbe Interact.">
        <title>Elucidating the Obligate Nature and Biological Capacity of an Invasive Fungal Corn Pathogen.</title>
        <authorList>
            <person name="MacCready J.S."/>
            <person name="Roggenkamp E.M."/>
            <person name="Gdanetz K."/>
            <person name="Chilvers M.I."/>
        </authorList>
    </citation>
    <scope>NUCLEOTIDE SEQUENCE</scope>
    <source>
        <strain evidence="2">PM02</strain>
    </source>
</reference>
<dbReference type="GO" id="GO:0005829">
    <property type="term" value="C:cytosol"/>
    <property type="evidence" value="ECO:0007669"/>
    <property type="project" value="TreeGrafter"/>
</dbReference>
<dbReference type="InterPro" id="IPR019410">
    <property type="entry name" value="Methyltransf_16"/>
</dbReference>
<dbReference type="Proteomes" id="UP001217918">
    <property type="component" value="Unassembled WGS sequence"/>
</dbReference>
<feature type="compositionally biased region" description="Acidic residues" evidence="1">
    <location>
        <begin position="401"/>
        <end position="428"/>
    </location>
</feature>
<keyword evidence="3" id="KW-1185">Reference proteome</keyword>
<dbReference type="Pfam" id="PF10294">
    <property type="entry name" value="Methyltransf_16"/>
    <property type="match status" value="1"/>
</dbReference>
<evidence type="ECO:0000313" key="3">
    <source>
        <dbReference type="Proteomes" id="UP001217918"/>
    </source>
</evidence>
<comment type="caution">
    <text evidence="2">The sequence shown here is derived from an EMBL/GenBank/DDBJ whole genome shotgun (WGS) entry which is preliminary data.</text>
</comment>
<feature type="region of interest" description="Disordered" evidence="1">
    <location>
        <begin position="398"/>
        <end position="461"/>
    </location>
</feature>
<dbReference type="SUPFAM" id="SSF53335">
    <property type="entry name" value="S-adenosyl-L-methionine-dependent methyltransferases"/>
    <property type="match status" value="1"/>
</dbReference>
<protein>
    <submittedName>
        <fullName evidence="2">Uncharacterized protein</fullName>
    </submittedName>
</protein>
<dbReference type="InterPro" id="IPR029063">
    <property type="entry name" value="SAM-dependent_MTases_sf"/>
</dbReference>
<dbReference type="EMBL" id="JAQQPM010000008">
    <property type="protein sequence ID" value="KAK2074788.1"/>
    <property type="molecule type" value="Genomic_DNA"/>
</dbReference>
<evidence type="ECO:0000256" key="1">
    <source>
        <dbReference type="SAM" id="MobiDB-lite"/>
    </source>
</evidence>
<dbReference type="GO" id="GO:0008757">
    <property type="term" value="F:S-adenosylmethionine-dependent methyltransferase activity"/>
    <property type="evidence" value="ECO:0007669"/>
    <property type="project" value="UniProtKB-ARBA"/>
</dbReference>
<dbReference type="PANTHER" id="PTHR14614:SF132">
    <property type="entry name" value="PROTEIN-LYSINE METHYLTRANSFERASE C42C1.13"/>
    <property type="match status" value="1"/>
</dbReference>
<dbReference type="Gene3D" id="3.40.50.150">
    <property type="entry name" value="Vaccinia Virus protein VP39"/>
    <property type="match status" value="1"/>
</dbReference>
<gene>
    <name evidence="2" type="ORF">P8C59_008969</name>
</gene>
<organism evidence="2 3">
    <name type="scientific">Phyllachora maydis</name>
    <dbReference type="NCBI Taxonomy" id="1825666"/>
    <lineage>
        <taxon>Eukaryota</taxon>
        <taxon>Fungi</taxon>
        <taxon>Dikarya</taxon>
        <taxon>Ascomycota</taxon>
        <taxon>Pezizomycotina</taxon>
        <taxon>Sordariomycetes</taxon>
        <taxon>Sordariomycetidae</taxon>
        <taxon>Phyllachorales</taxon>
        <taxon>Phyllachoraceae</taxon>
        <taxon>Phyllachora</taxon>
    </lineage>
</organism>
<feature type="compositionally biased region" description="Acidic residues" evidence="1">
    <location>
        <begin position="436"/>
        <end position="449"/>
    </location>
</feature>
<dbReference type="AlphaFoldDB" id="A0AAD9IC56"/>
<proteinExistence type="predicted"/>
<sequence length="461" mass="51133">MHYIRLLSRPTVQDTQGRRHLKLVLSITTDLYDAYLSPKKPVELCVFGRPSLIESKPKASDPFVDLTKGAHPKWTAGMRVLKLNLSLPPGMHIQEFSVRPVDEDLTLYDVGELFDGQRGLILPVYAGFPGARSECAPTGEHEIVYRSMSLSEDGSPFGIEEDLGESMARHIWDGGLAALSLFINYASLQDNGQFKKMSYIAELVRLCHPMNMVELGCGVGTLGIGIAQFLSEMDESYKGSQHRVLLTDLPDAAARANANIARYRSRGAKGGDPERDTGVKFEALDWANGRRGAFGPELSRQAWDLVLVSDCTYNADTLPALVETLDAIHAHSARLKEGWGAPDRGTMVFLATKPRHESEGVVFKMLEMNGWEILEMDTQALPHLDQVPQAFEAYLLTKDPESDDEVLAGEEDEDEDEDEDQDEDEDMDDHNKDDKDDGDNVDDVDDENDTEHKPVGSGSYC</sequence>
<dbReference type="PANTHER" id="PTHR14614">
    <property type="entry name" value="HEPATOCELLULAR CARCINOMA-ASSOCIATED ANTIGEN"/>
    <property type="match status" value="1"/>
</dbReference>
<accession>A0AAD9IC56</accession>
<evidence type="ECO:0000313" key="2">
    <source>
        <dbReference type="EMBL" id="KAK2074788.1"/>
    </source>
</evidence>
<name>A0AAD9IC56_9PEZI</name>